<feature type="chain" id="PRO_5025505456" evidence="1">
    <location>
        <begin position="30"/>
        <end position="108"/>
    </location>
</feature>
<dbReference type="AlphaFoldDB" id="A0A6B0UED3"/>
<evidence type="ECO:0000256" key="1">
    <source>
        <dbReference type="SAM" id="SignalP"/>
    </source>
</evidence>
<proteinExistence type="predicted"/>
<sequence>MSRTRILSRALFACLLSFSLSALISGGSSSSPEPAKASPWPLLLLLPDATCQRLRDRFADFPPEEDVAVGVVRLAPRGPGEFGGLILLCSSLSGSLHFSTFTPGLVST</sequence>
<organism evidence="2">
    <name type="scientific">Ixodes ricinus</name>
    <name type="common">Common tick</name>
    <name type="synonym">Acarus ricinus</name>
    <dbReference type="NCBI Taxonomy" id="34613"/>
    <lineage>
        <taxon>Eukaryota</taxon>
        <taxon>Metazoa</taxon>
        <taxon>Ecdysozoa</taxon>
        <taxon>Arthropoda</taxon>
        <taxon>Chelicerata</taxon>
        <taxon>Arachnida</taxon>
        <taxon>Acari</taxon>
        <taxon>Parasitiformes</taxon>
        <taxon>Ixodida</taxon>
        <taxon>Ixodoidea</taxon>
        <taxon>Ixodidae</taxon>
        <taxon>Ixodinae</taxon>
        <taxon>Ixodes</taxon>
    </lineage>
</organism>
<name>A0A6B0UED3_IXORI</name>
<evidence type="ECO:0000313" key="2">
    <source>
        <dbReference type="EMBL" id="MXU89451.1"/>
    </source>
</evidence>
<reference evidence="2" key="1">
    <citation type="submission" date="2019-12" db="EMBL/GenBank/DDBJ databases">
        <title>An insight into the sialome of adult female Ixodes ricinus ticks feeding for 6 days.</title>
        <authorList>
            <person name="Perner J."/>
            <person name="Ribeiro J.M.C."/>
        </authorList>
    </citation>
    <scope>NUCLEOTIDE SEQUENCE</scope>
    <source>
        <strain evidence="2">Semi-engorged</strain>
        <tissue evidence="2">Salivary glands</tissue>
    </source>
</reference>
<feature type="signal peptide" evidence="1">
    <location>
        <begin position="1"/>
        <end position="29"/>
    </location>
</feature>
<keyword evidence="1" id="KW-0732">Signal</keyword>
<dbReference type="EMBL" id="GIFC01007368">
    <property type="protein sequence ID" value="MXU89451.1"/>
    <property type="molecule type" value="Transcribed_RNA"/>
</dbReference>
<protein>
    <submittedName>
        <fullName evidence="2">Putative secreted protein</fullName>
    </submittedName>
</protein>
<accession>A0A6B0UED3</accession>